<evidence type="ECO:0000313" key="2">
    <source>
        <dbReference type="EMBL" id="KAG1360673.1"/>
    </source>
</evidence>
<keyword evidence="3" id="KW-1185">Reference proteome</keyword>
<sequence length="134" mass="15202">MGVAGNFWDLLKPYARNEGVDFLRNKRVAIDLSFWIVQHGAVIRNKTSRLRNPHIRTTFFRTVALFSKMGAFPVFVVDGEPSPLKTQARMERFFRNSGVDPSALPKAAEGEESPVKQRNQAFTRYVQECVVSGK</sequence>
<reference evidence="2" key="2">
    <citation type="submission" date="2019-07" db="EMBL/GenBank/DDBJ databases">
        <authorList>
            <person name="Yang Y."/>
            <person name="Bocs S."/>
            <person name="Baudouin L."/>
        </authorList>
    </citation>
    <scope>NUCLEOTIDE SEQUENCE</scope>
    <source>
        <tissue evidence="2">Spear leaf of Hainan Tall coconut</tissue>
    </source>
</reference>
<dbReference type="PRINTS" id="PR00853">
    <property type="entry name" value="XPGRADSUPER"/>
</dbReference>
<dbReference type="OrthoDB" id="2959108at2759"/>
<dbReference type="InterPro" id="IPR029060">
    <property type="entry name" value="PIN-like_dom_sf"/>
</dbReference>
<dbReference type="Proteomes" id="UP000797356">
    <property type="component" value="Chromosome 9"/>
</dbReference>
<dbReference type="Gene3D" id="3.40.50.1010">
    <property type="entry name" value="5'-nuclease"/>
    <property type="match status" value="1"/>
</dbReference>
<protein>
    <submittedName>
        <fullName evidence="2">Flap endonuclease GEN-like 1</fullName>
    </submittedName>
</protein>
<evidence type="ECO:0000313" key="3">
    <source>
        <dbReference type="Proteomes" id="UP000797356"/>
    </source>
</evidence>
<reference evidence="2" key="1">
    <citation type="journal article" date="2017" name="Gigascience">
        <title>The genome draft of coconut (Cocos nucifera).</title>
        <authorList>
            <person name="Xiao Y."/>
            <person name="Xu P."/>
            <person name="Fan H."/>
            <person name="Baudouin L."/>
            <person name="Xia W."/>
            <person name="Bocs S."/>
            <person name="Xu J."/>
            <person name="Li Q."/>
            <person name="Guo A."/>
            <person name="Zhou L."/>
            <person name="Li J."/>
            <person name="Wu Y."/>
            <person name="Ma Z."/>
            <person name="Armero A."/>
            <person name="Issali A.E."/>
            <person name="Liu N."/>
            <person name="Peng M."/>
            <person name="Yang Y."/>
        </authorList>
    </citation>
    <scope>NUCLEOTIDE SEQUENCE</scope>
    <source>
        <tissue evidence="2">Spear leaf of Hainan Tall coconut</tissue>
    </source>
</reference>
<feature type="domain" description="XPG N-terminal" evidence="1">
    <location>
        <begin position="1"/>
        <end position="99"/>
    </location>
</feature>
<organism evidence="2 3">
    <name type="scientific">Cocos nucifera</name>
    <name type="common">Coconut palm</name>
    <dbReference type="NCBI Taxonomy" id="13894"/>
    <lineage>
        <taxon>Eukaryota</taxon>
        <taxon>Viridiplantae</taxon>
        <taxon>Streptophyta</taxon>
        <taxon>Embryophyta</taxon>
        <taxon>Tracheophyta</taxon>
        <taxon>Spermatophyta</taxon>
        <taxon>Magnoliopsida</taxon>
        <taxon>Liliopsida</taxon>
        <taxon>Arecaceae</taxon>
        <taxon>Arecoideae</taxon>
        <taxon>Cocoseae</taxon>
        <taxon>Attaleinae</taxon>
        <taxon>Cocos</taxon>
    </lineage>
</organism>
<keyword evidence="2" id="KW-0378">Hydrolase</keyword>
<keyword evidence="2" id="KW-0540">Nuclease</keyword>
<dbReference type="PANTHER" id="PTHR11081">
    <property type="entry name" value="FLAP ENDONUCLEASE FAMILY MEMBER"/>
    <property type="match status" value="1"/>
</dbReference>
<evidence type="ECO:0000259" key="1">
    <source>
        <dbReference type="SMART" id="SM00485"/>
    </source>
</evidence>
<dbReference type="Pfam" id="PF00752">
    <property type="entry name" value="XPG_N"/>
    <property type="match status" value="1"/>
</dbReference>
<name>A0A8K0IIR3_COCNU</name>
<dbReference type="InterPro" id="IPR006085">
    <property type="entry name" value="XPG_DNA_repair_N"/>
</dbReference>
<keyword evidence="2" id="KW-0255">Endonuclease</keyword>
<dbReference type="SMART" id="SM00485">
    <property type="entry name" value="XPGN"/>
    <property type="match status" value="1"/>
</dbReference>
<dbReference type="AlphaFoldDB" id="A0A8K0IIR3"/>
<proteinExistence type="predicted"/>
<dbReference type="GO" id="GO:0017108">
    <property type="term" value="F:5'-flap endonuclease activity"/>
    <property type="evidence" value="ECO:0007669"/>
    <property type="project" value="TreeGrafter"/>
</dbReference>
<gene>
    <name evidence="2" type="ORF">COCNU_09G001360</name>
</gene>
<accession>A0A8K0IIR3</accession>
<dbReference type="EMBL" id="CM017880">
    <property type="protein sequence ID" value="KAG1360673.1"/>
    <property type="molecule type" value="Genomic_DNA"/>
</dbReference>
<dbReference type="GO" id="GO:0009555">
    <property type="term" value="P:pollen development"/>
    <property type="evidence" value="ECO:0007669"/>
    <property type="project" value="TreeGrafter"/>
</dbReference>
<dbReference type="InterPro" id="IPR006084">
    <property type="entry name" value="XPG/Rad2"/>
</dbReference>
<dbReference type="SUPFAM" id="SSF88723">
    <property type="entry name" value="PIN domain-like"/>
    <property type="match status" value="1"/>
</dbReference>
<dbReference type="PANTHER" id="PTHR11081:SF59">
    <property type="entry name" value="FI23547P1"/>
    <property type="match status" value="1"/>
</dbReference>
<comment type="caution">
    <text evidence="2">The sequence shown here is derived from an EMBL/GenBank/DDBJ whole genome shotgun (WGS) entry which is preliminary data.</text>
</comment>